<feature type="non-terminal residue" evidence="1">
    <location>
        <position position="1"/>
    </location>
</feature>
<name>A0A383BX20_9ZZZZ</name>
<protein>
    <submittedName>
        <fullName evidence="1">Uncharacterized protein</fullName>
    </submittedName>
</protein>
<gene>
    <name evidence="1" type="ORF">METZ01_LOCUS477223</name>
</gene>
<proteinExistence type="predicted"/>
<accession>A0A383BX20</accession>
<organism evidence="1">
    <name type="scientific">marine metagenome</name>
    <dbReference type="NCBI Taxonomy" id="408172"/>
    <lineage>
        <taxon>unclassified sequences</taxon>
        <taxon>metagenomes</taxon>
        <taxon>ecological metagenomes</taxon>
    </lineage>
</organism>
<evidence type="ECO:0000313" key="1">
    <source>
        <dbReference type="EMBL" id="SVE24369.1"/>
    </source>
</evidence>
<reference evidence="1" key="1">
    <citation type="submission" date="2018-05" db="EMBL/GenBank/DDBJ databases">
        <authorList>
            <person name="Lanie J.A."/>
            <person name="Ng W.-L."/>
            <person name="Kazmierczak K.M."/>
            <person name="Andrzejewski T.M."/>
            <person name="Davidsen T.M."/>
            <person name="Wayne K.J."/>
            <person name="Tettelin H."/>
            <person name="Glass J.I."/>
            <person name="Rusch D."/>
            <person name="Podicherti R."/>
            <person name="Tsui H.-C.T."/>
            <person name="Winkler M.E."/>
        </authorList>
    </citation>
    <scope>NUCLEOTIDE SEQUENCE</scope>
</reference>
<dbReference type="EMBL" id="UINC01203899">
    <property type="protein sequence ID" value="SVE24369.1"/>
    <property type="molecule type" value="Genomic_DNA"/>
</dbReference>
<sequence>NGKRINVLEINMLTQDLVITCPVFYGRGLIDSVSRHYGIAHFLFHPAHIEKPNVRDAVIDVVEYAHLQGMEWWTSEQIGDWEQKRRQIRIIHQRHDRFTITSPISVGSVTFIFLIPDTINDFSIQIDGRLIDWKPISIYGCNFAEIIIDIAANQEIKVQL</sequence>
<dbReference type="AlphaFoldDB" id="A0A383BX20"/>